<protein>
    <submittedName>
        <fullName evidence="1">Ribonuclease H</fullName>
    </submittedName>
</protein>
<name>A0A392SJS4_9FABA</name>
<keyword evidence="2" id="KW-1185">Reference proteome</keyword>
<evidence type="ECO:0000313" key="1">
    <source>
        <dbReference type="EMBL" id="MCI48692.1"/>
    </source>
</evidence>
<evidence type="ECO:0000313" key="2">
    <source>
        <dbReference type="Proteomes" id="UP000265520"/>
    </source>
</evidence>
<proteinExistence type="predicted"/>
<dbReference type="AlphaFoldDB" id="A0A392SJS4"/>
<reference evidence="1 2" key="1">
    <citation type="journal article" date="2018" name="Front. Plant Sci.">
        <title>Red Clover (Trifolium pratense) and Zigzag Clover (T. medium) - A Picture of Genomic Similarities and Differences.</title>
        <authorList>
            <person name="Dluhosova J."/>
            <person name="Istvanek J."/>
            <person name="Nedelnik J."/>
            <person name="Repkova J."/>
        </authorList>
    </citation>
    <scope>NUCLEOTIDE SEQUENCE [LARGE SCALE GENOMIC DNA]</scope>
    <source>
        <strain evidence="2">cv. 10/8</strain>
        <tissue evidence="1">Leaf</tissue>
    </source>
</reference>
<comment type="caution">
    <text evidence="1">The sequence shown here is derived from an EMBL/GenBank/DDBJ whole genome shotgun (WGS) entry which is preliminary data.</text>
</comment>
<dbReference type="Proteomes" id="UP000265520">
    <property type="component" value="Unassembled WGS sequence"/>
</dbReference>
<sequence length="64" mass="7104">MLILRSQSTSGCGGLFCNSDGRWIKGYIKRILACDALHPEMWGMYVPQLGSCMEGTYFSPHCGE</sequence>
<dbReference type="EMBL" id="LXQA010390183">
    <property type="protein sequence ID" value="MCI48692.1"/>
    <property type="molecule type" value="Genomic_DNA"/>
</dbReference>
<organism evidence="1 2">
    <name type="scientific">Trifolium medium</name>
    <dbReference type="NCBI Taxonomy" id="97028"/>
    <lineage>
        <taxon>Eukaryota</taxon>
        <taxon>Viridiplantae</taxon>
        <taxon>Streptophyta</taxon>
        <taxon>Embryophyta</taxon>
        <taxon>Tracheophyta</taxon>
        <taxon>Spermatophyta</taxon>
        <taxon>Magnoliopsida</taxon>
        <taxon>eudicotyledons</taxon>
        <taxon>Gunneridae</taxon>
        <taxon>Pentapetalae</taxon>
        <taxon>rosids</taxon>
        <taxon>fabids</taxon>
        <taxon>Fabales</taxon>
        <taxon>Fabaceae</taxon>
        <taxon>Papilionoideae</taxon>
        <taxon>50 kb inversion clade</taxon>
        <taxon>NPAAA clade</taxon>
        <taxon>Hologalegina</taxon>
        <taxon>IRL clade</taxon>
        <taxon>Trifolieae</taxon>
        <taxon>Trifolium</taxon>
    </lineage>
</organism>
<accession>A0A392SJS4</accession>